<comment type="caution">
    <text evidence="2">The sequence shown here is derived from an EMBL/GenBank/DDBJ whole genome shotgun (WGS) entry which is preliminary data.</text>
</comment>
<feature type="transmembrane region" description="Helical" evidence="1">
    <location>
        <begin position="20"/>
        <end position="43"/>
    </location>
</feature>
<organism evidence="2 3">
    <name type="scientific">Candidatus Collierbacteria bacterium RIFOXYD1_FULL_46_26</name>
    <dbReference type="NCBI Taxonomy" id="1817732"/>
    <lineage>
        <taxon>Bacteria</taxon>
        <taxon>Candidatus Collieribacteriota</taxon>
    </lineage>
</organism>
<evidence type="ECO:0000256" key="1">
    <source>
        <dbReference type="SAM" id="Phobius"/>
    </source>
</evidence>
<dbReference type="AlphaFoldDB" id="A0A1F5G0K0"/>
<protein>
    <submittedName>
        <fullName evidence="2">Uncharacterized protein</fullName>
    </submittedName>
</protein>
<proteinExistence type="predicted"/>
<accession>A0A1F5G0K0</accession>
<sequence length="268" mass="28538">MKARKTTKKLTKKLGELSLYKFAIGAVVVMTFVAVSAMVWQYFDMQSKLWMFNDFEELAVAEEIEINEIAFPKAGEGGLPLCGADNETKGGCQVIKLSTPTAGLSCQATNPTAAAAAGVTEAGCRSQAAMVRSWAGAFRSEACQPGLLFDQRTITSDMLVDKVNKTMRPKPIDISGMHKCSPGLAGRYCPVGGKWEPCYTVQYKGACKYAVEEPVNIVSGGKLYKHCASVADNTEVVGATGCYTGSVSKPTVKLCCPAGKTIQGGECK</sequence>
<name>A0A1F5G0K0_9BACT</name>
<evidence type="ECO:0000313" key="3">
    <source>
        <dbReference type="Proteomes" id="UP000177921"/>
    </source>
</evidence>
<dbReference type="EMBL" id="MFAR01000005">
    <property type="protein sequence ID" value="OGD85386.1"/>
    <property type="molecule type" value="Genomic_DNA"/>
</dbReference>
<keyword evidence="1" id="KW-0812">Transmembrane</keyword>
<keyword evidence="1" id="KW-1133">Transmembrane helix</keyword>
<evidence type="ECO:0000313" key="2">
    <source>
        <dbReference type="EMBL" id="OGD85386.1"/>
    </source>
</evidence>
<gene>
    <name evidence="2" type="ORF">A2618_00285</name>
</gene>
<reference evidence="2 3" key="1">
    <citation type="journal article" date="2016" name="Nat. Commun.">
        <title>Thousands of microbial genomes shed light on interconnected biogeochemical processes in an aquifer system.</title>
        <authorList>
            <person name="Anantharaman K."/>
            <person name="Brown C.T."/>
            <person name="Hug L.A."/>
            <person name="Sharon I."/>
            <person name="Castelle C.J."/>
            <person name="Probst A.J."/>
            <person name="Thomas B.C."/>
            <person name="Singh A."/>
            <person name="Wilkins M.J."/>
            <person name="Karaoz U."/>
            <person name="Brodie E.L."/>
            <person name="Williams K.H."/>
            <person name="Hubbard S.S."/>
            <person name="Banfield J.F."/>
        </authorList>
    </citation>
    <scope>NUCLEOTIDE SEQUENCE [LARGE SCALE GENOMIC DNA]</scope>
</reference>
<dbReference type="Proteomes" id="UP000177921">
    <property type="component" value="Unassembled WGS sequence"/>
</dbReference>
<keyword evidence="1" id="KW-0472">Membrane</keyword>